<dbReference type="EMBL" id="NAJN01002528">
    <property type="protein sequence ID" value="TKA51531.1"/>
    <property type="molecule type" value="Genomic_DNA"/>
</dbReference>
<dbReference type="Proteomes" id="UP000308768">
    <property type="component" value="Unassembled WGS sequence"/>
</dbReference>
<evidence type="ECO:0000313" key="2">
    <source>
        <dbReference type="Proteomes" id="UP000308768"/>
    </source>
</evidence>
<evidence type="ECO:0000313" key="1">
    <source>
        <dbReference type="EMBL" id="TKA51531.1"/>
    </source>
</evidence>
<protein>
    <submittedName>
        <fullName evidence="1">Uncharacterized protein</fullName>
    </submittedName>
</protein>
<sequence length="90" mass="10605">MPGGVERRIAQAQEEQRDNVRLLKAEFDRFVRDEHKRVVEQLRRREREVETFREGRDAALRQVGTIRLRVLELELRLAESEGMDTMPSGS</sequence>
<proteinExistence type="predicted"/>
<comment type="caution">
    <text evidence="1">The sequence shown here is derived from an EMBL/GenBank/DDBJ whole genome shotgun (WGS) entry which is preliminary data.</text>
</comment>
<organism evidence="1 2">
    <name type="scientific">Cryomyces minteri</name>
    <dbReference type="NCBI Taxonomy" id="331657"/>
    <lineage>
        <taxon>Eukaryota</taxon>
        <taxon>Fungi</taxon>
        <taxon>Dikarya</taxon>
        <taxon>Ascomycota</taxon>
        <taxon>Pezizomycotina</taxon>
        <taxon>Dothideomycetes</taxon>
        <taxon>Dothideomycetes incertae sedis</taxon>
        <taxon>Cryomyces</taxon>
    </lineage>
</organism>
<keyword evidence="2" id="KW-1185">Reference proteome</keyword>
<dbReference type="AlphaFoldDB" id="A0A4U0VPX6"/>
<accession>A0A4U0VPX6</accession>
<name>A0A4U0VPX6_9PEZI</name>
<reference evidence="1 2" key="1">
    <citation type="submission" date="2017-03" db="EMBL/GenBank/DDBJ databases">
        <title>Genomes of endolithic fungi from Antarctica.</title>
        <authorList>
            <person name="Coleine C."/>
            <person name="Masonjones S."/>
            <person name="Stajich J.E."/>
        </authorList>
    </citation>
    <scope>NUCLEOTIDE SEQUENCE [LARGE SCALE GENOMIC DNA]</scope>
    <source>
        <strain evidence="1 2">CCFEE 5187</strain>
    </source>
</reference>
<gene>
    <name evidence="1" type="ORF">B0A49_11073</name>
</gene>